<dbReference type="SUPFAM" id="SSF54160">
    <property type="entry name" value="Chromo domain-like"/>
    <property type="match status" value="1"/>
</dbReference>
<accession>A0A225V4C7</accession>
<name>A0A225V4C7_9STRA</name>
<sequence>MARRRHLGHDQYLVKWRGYPHLQNSWEFEVPLRQDSPDVVDVYDRVYPRACDGVARRSALSTTRVVGRQVMN</sequence>
<dbReference type="InterPro" id="IPR000953">
    <property type="entry name" value="Chromo/chromo_shadow_dom"/>
</dbReference>
<dbReference type="PROSITE" id="PS50013">
    <property type="entry name" value="CHROMO_2"/>
    <property type="match status" value="1"/>
</dbReference>
<protein>
    <recommendedName>
        <fullName evidence="1">Chromo domain-containing protein</fullName>
    </recommendedName>
</protein>
<proteinExistence type="predicted"/>
<feature type="domain" description="Chromo" evidence="1">
    <location>
        <begin position="1"/>
        <end position="45"/>
    </location>
</feature>
<dbReference type="Gene3D" id="2.40.50.40">
    <property type="match status" value="1"/>
</dbReference>
<evidence type="ECO:0000259" key="1">
    <source>
        <dbReference type="PROSITE" id="PS50013"/>
    </source>
</evidence>
<comment type="caution">
    <text evidence="2">The sequence shown here is derived from an EMBL/GenBank/DDBJ whole genome shotgun (WGS) entry which is preliminary data.</text>
</comment>
<reference evidence="3" key="1">
    <citation type="submission" date="2017-03" db="EMBL/GenBank/DDBJ databases">
        <title>Phytopthora megakarya and P. palmivora, two closely related causual agents of cacao black pod achieved similar genome size and gene model numbers by different mechanisms.</title>
        <authorList>
            <person name="Ali S."/>
            <person name="Shao J."/>
            <person name="Larry D.J."/>
            <person name="Kronmiller B."/>
            <person name="Shen D."/>
            <person name="Strem M.D."/>
            <person name="Melnick R.L."/>
            <person name="Guiltinan M.J."/>
            <person name="Tyler B.M."/>
            <person name="Meinhardt L.W."/>
            <person name="Bailey B.A."/>
        </authorList>
    </citation>
    <scope>NUCLEOTIDE SEQUENCE [LARGE SCALE GENOMIC DNA]</scope>
    <source>
        <strain evidence="3">zdho120</strain>
    </source>
</reference>
<keyword evidence="3" id="KW-1185">Reference proteome</keyword>
<dbReference type="Proteomes" id="UP000198211">
    <property type="component" value="Unassembled WGS sequence"/>
</dbReference>
<dbReference type="OrthoDB" id="122625at2759"/>
<dbReference type="CDD" id="cd00024">
    <property type="entry name" value="CD_CSD"/>
    <property type="match status" value="1"/>
</dbReference>
<evidence type="ECO:0000313" key="3">
    <source>
        <dbReference type="Proteomes" id="UP000198211"/>
    </source>
</evidence>
<dbReference type="Pfam" id="PF00385">
    <property type="entry name" value="Chromo"/>
    <property type="match status" value="1"/>
</dbReference>
<organism evidence="2 3">
    <name type="scientific">Phytophthora megakarya</name>
    <dbReference type="NCBI Taxonomy" id="4795"/>
    <lineage>
        <taxon>Eukaryota</taxon>
        <taxon>Sar</taxon>
        <taxon>Stramenopiles</taxon>
        <taxon>Oomycota</taxon>
        <taxon>Peronosporomycetes</taxon>
        <taxon>Peronosporales</taxon>
        <taxon>Peronosporaceae</taxon>
        <taxon>Phytophthora</taxon>
    </lineage>
</organism>
<dbReference type="InterPro" id="IPR023780">
    <property type="entry name" value="Chromo_domain"/>
</dbReference>
<dbReference type="AlphaFoldDB" id="A0A225V4C7"/>
<dbReference type="EMBL" id="NBNE01007848">
    <property type="protein sequence ID" value="OWZ00155.1"/>
    <property type="molecule type" value="Genomic_DNA"/>
</dbReference>
<dbReference type="InterPro" id="IPR016197">
    <property type="entry name" value="Chromo-like_dom_sf"/>
</dbReference>
<gene>
    <name evidence="2" type="ORF">PHMEG_00028722</name>
</gene>
<evidence type="ECO:0000313" key="2">
    <source>
        <dbReference type="EMBL" id="OWZ00155.1"/>
    </source>
</evidence>
<dbReference type="STRING" id="4795.A0A225V4C7"/>